<evidence type="ECO:0000313" key="3">
    <source>
        <dbReference type="Proteomes" id="UP001179181"/>
    </source>
</evidence>
<feature type="signal peptide" evidence="1">
    <location>
        <begin position="1"/>
        <end position="24"/>
    </location>
</feature>
<reference evidence="2 3" key="1">
    <citation type="submission" date="2020-03" db="EMBL/GenBank/DDBJ databases">
        <title>Genomic Encyclopedia of Type Strains, Phase IV (KMG-IV): sequencing the most valuable type-strain genomes for metagenomic binning, comparative biology and taxonomic classification.</title>
        <authorList>
            <person name="Goeker M."/>
        </authorList>
    </citation>
    <scope>NUCLEOTIDE SEQUENCE [LARGE SCALE GENOMIC DNA]</scope>
    <source>
        <strain evidence="2 3">DSM 102865</strain>
    </source>
</reference>
<proteinExistence type="predicted"/>
<comment type="caution">
    <text evidence="2">The sequence shown here is derived from an EMBL/GenBank/DDBJ whole genome shotgun (WGS) entry which is preliminary data.</text>
</comment>
<evidence type="ECO:0000256" key="1">
    <source>
        <dbReference type="SAM" id="SignalP"/>
    </source>
</evidence>
<dbReference type="EMBL" id="JAASQJ010000002">
    <property type="protein sequence ID" value="NIJ53524.1"/>
    <property type="molecule type" value="Genomic_DNA"/>
</dbReference>
<evidence type="ECO:0000313" key="2">
    <source>
        <dbReference type="EMBL" id="NIJ53524.1"/>
    </source>
</evidence>
<evidence type="ECO:0008006" key="4">
    <source>
        <dbReference type="Google" id="ProtNLM"/>
    </source>
</evidence>
<name>A0ABX0UKK1_9BACT</name>
<accession>A0ABX0UKK1</accession>
<keyword evidence="1" id="KW-0732">Signal</keyword>
<dbReference type="PROSITE" id="PS51257">
    <property type="entry name" value="PROKAR_LIPOPROTEIN"/>
    <property type="match status" value="1"/>
</dbReference>
<sequence length="248" mass="28861">MKLKTPKFAAICCLVFLIFSCSENESNETDKEFQFRKEQLEFDNEMFPVYDLGNVKQHQLVRMESEQSAKERLRKFNPIEVPSTISGTSLISRWKAINLYKAFAYLHSSDTIMIRQFRSNYAKLVLTTYDVLEKGNYSDITYFTRELIESETGRFKLILKGLQKIKGNCEPRVYDNLVLTTQKQIDINIEHLKISKRNLPVLLQKLKDGQLDIGENMRKEFIAAISRADNLSTKLAKLEKHHQEIANL</sequence>
<dbReference type="Proteomes" id="UP001179181">
    <property type="component" value="Unassembled WGS sequence"/>
</dbReference>
<organism evidence="2 3">
    <name type="scientific">Dyadobacter arcticus</name>
    <dbReference type="NCBI Taxonomy" id="1078754"/>
    <lineage>
        <taxon>Bacteria</taxon>
        <taxon>Pseudomonadati</taxon>
        <taxon>Bacteroidota</taxon>
        <taxon>Cytophagia</taxon>
        <taxon>Cytophagales</taxon>
        <taxon>Spirosomataceae</taxon>
        <taxon>Dyadobacter</taxon>
    </lineage>
</organism>
<gene>
    <name evidence="2" type="ORF">FHS68_002694</name>
</gene>
<keyword evidence="3" id="KW-1185">Reference proteome</keyword>
<feature type="chain" id="PRO_5046284973" description="Lipoprotein" evidence="1">
    <location>
        <begin position="25"/>
        <end position="248"/>
    </location>
</feature>
<dbReference type="RefSeq" id="WP_167270681.1">
    <property type="nucleotide sequence ID" value="NZ_JAASQJ010000002.1"/>
</dbReference>
<protein>
    <recommendedName>
        <fullName evidence="4">Lipoprotein</fullName>
    </recommendedName>
</protein>